<feature type="region of interest" description="Disordered" evidence="5">
    <location>
        <begin position="580"/>
        <end position="636"/>
    </location>
</feature>
<dbReference type="RefSeq" id="XP_064727868.1">
    <property type="nucleotide sequence ID" value="XM_064876561.1"/>
</dbReference>
<feature type="compositionally biased region" description="Pro residues" evidence="5">
    <location>
        <begin position="580"/>
        <end position="600"/>
    </location>
</feature>
<feature type="compositionally biased region" description="Acidic residues" evidence="5">
    <location>
        <begin position="80"/>
        <end position="95"/>
    </location>
</feature>
<dbReference type="GeneID" id="90001609"/>
<dbReference type="SUPFAM" id="SSF81301">
    <property type="entry name" value="Nucleotidyltransferase"/>
    <property type="match status" value="1"/>
</dbReference>
<dbReference type="Pfam" id="PF03828">
    <property type="entry name" value="PAP_assoc"/>
    <property type="match status" value="1"/>
</dbReference>
<dbReference type="PANTHER" id="PTHR23092">
    <property type="entry name" value="POLY(A) RNA POLYMERASE"/>
    <property type="match status" value="1"/>
</dbReference>
<feature type="compositionally biased region" description="Polar residues" evidence="5">
    <location>
        <begin position="110"/>
        <end position="120"/>
    </location>
</feature>
<dbReference type="InterPro" id="IPR054708">
    <property type="entry name" value="MTPAP-like_central"/>
</dbReference>
<dbReference type="Proteomes" id="UP001334248">
    <property type="component" value="Unassembled WGS sequence"/>
</dbReference>
<dbReference type="Gene3D" id="3.30.460.10">
    <property type="entry name" value="Beta Polymerase, domain 2"/>
    <property type="match status" value="1"/>
</dbReference>
<dbReference type="InterPro" id="IPR045862">
    <property type="entry name" value="Trf4-like"/>
</dbReference>
<sequence>MSRFAGDTYHPRYTDDRPPRPPPAAEKAMYHFGGGQRNRGDFSFRKRIAERDLLTHFPTTQETSVLASNHTSDKFRDVDNLTDSEEEEMDEDVSDREDNDRVKRRKIGQTDGNAESSVKWSNPDPYTALPPPTETTGKRVDVLKLIRKARNDPVGQNSTSADQEDFISFDTADDDQFAPPANAPAGPKADTRAQPASAAAVHPSRKRKRAEYESDRLMGAPGRQFHASGAVLTAWRAISDDSPTPWLEASKATDAPMVALHKEILDFYEWVKPHDFEAAVREDLISRLGTVLRRYNMGCQLKSFGSYAAGLYLPTGDMDLVCFLPGVRNDSVPVSKGKMFQISNFIERDGLARLGSVVVISGAKVPIIKFVDDQTGLKVDLSFSNTTGIVANDTFKKWQVTYPAMPIIVAVVKQFLMIRGLNDNSVGGLGGFATICMVTSLIQNLPASKGQNLGELLVEFFNLYGNLLDITSVGIRMDPPGFIDKYRYPPLRDEKMNRLMIIDPNRPDNNITGGSSEILRIVELFSRTHEILMARLDEFANPQQRNPGFSFLGEFIGGNFAAYQEQRRSLHRVYNNITGIPPPFSPPSLPTVVPPPPPKRLPAVTKQTGNATADKDDSGSEAGPANNGSISNKSQKRLERVKRLCPELLPKLSNLTTLAKHKALNIGGWKDMSTMSKDLEYREKQQARAAKAAKKA</sequence>
<evidence type="ECO:0000256" key="2">
    <source>
        <dbReference type="ARBA" id="ARBA00012388"/>
    </source>
</evidence>
<feature type="region of interest" description="Disordered" evidence="5">
    <location>
        <begin position="1"/>
        <end position="42"/>
    </location>
</feature>
<feature type="compositionally biased region" description="Low complexity" evidence="5">
    <location>
        <begin position="178"/>
        <end position="188"/>
    </location>
</feature>
<dbReference type="InterPro" id="IPR002058">
    <property type="entry name" value="PAP_assoc"/>
</dbReference>
<protein>
    <recommendedName>
        <fullName evidence="2">polynucleotide adenylyltransferase</fullName>
        <ecNumber evidence="2">2.7.7.19</ecNumber>
    </recommendedName>
</protein>
<evidence type="ECO:0000259" key="6">
    <source>
        <dbReference type="Pfam" id="PF03828"/>
    </source>
</evidence>
<accession>A0ABR0RGM1</accession>
<evidence type="ECO:0000256" key="5">
    <source>
        <dbReference type="SAM" id="MobiDB-lite"/>
    </source>
</evidence>
<dbReference type="PANTHER" id="PTHR23092:SF15">
    <property type="entry name" value="INACTIVE NON-CANONICAL POLY(A) RNA POLYMERASE PROTEIN TRF4-2-RELATED"/>
    <property type="match status" value="1"/>
</dbReference>
<keyword evidence="9" id="KW-1185">Reference proteome</keyword>
<evidence type="ECO:0000259" key="7">
    <source>
        <dbReference type="Pfam" id="PF22600"/>
    </source>
</evidence>
<proteinExistence type="inferred from homology"/>
<comment type="similarity">
    <text evidence="1">Belongs to the DNA polymerase type-B-like family.</text>
</comment>
<feature type="domain" description="Poly(A) RNA polymerase mitochondrial-like central palm" evidence="7">
    <location>
        <begin position="260"/>
        <end position="393"/>
    </location>
</feature>
<feature type="region of interest" description="Disordered" evidence="5">
    <location>
        <begin position="172"/>
        <end position="212"/>
    </location>
</feature>
<dbReference type="EC" id="2.7.7.19" evidence="2"/>
<feature type="compositionally biased region" description="Polar residues" evidence="5">
    <location>
        <begin position="57"/>
        <end position="70"/>
    </location>
</feature>
<feature type="compositionally biased region" description="Basic and acidic residues" evidence="5">
    <location>
        <begin position="9"/>
        <end position="19"/>
    </location>
</feature>
<dbReference type="SUPFAM" id="SSF81631">
    <property type="entry name" value="PAP/OAS1 substrate-binding domain"/>
    <property type="match status" value="1"/>
</dbReference>
<evidence type="ECO:0000256" key="1">
    <source>
        <dbReference type="ARBA" id="ARBA00008593"/>
    </source>
</evidence>
<feature type="domain" description="PAP-associated" evidence="6">
    <location>
        <begin position="452"/>
        <end position="509"/>
    </location>
</feature>
<organism evidence="8 9">
    <name type="scientific">Knufia obscura</name>
    <dbReference type="NCBI Taxonomy" id="1635080"/>
    <lineage>
        <taxon>Eukaryota</taxon>
        <taxon>Fungi</taxon>
        <taxon>Dikarya</taxon>
        <taxon>Ascomycota</taxon>
        <taxon>Pezizomycotina</taxon>
        <taxon>Eurotiomycetes</taxon>
        <taxon>Chaetothyriomycetidae</taxon>
        <taxon>Chaetothyriales</taxon>
        <taxon>Trichomeriaceae</taxon>
        <taxon>Knufia</taxon>
    </lineage>
</organism>
<dbReference type="Pfam" id="PF22600">
    <property type="entry name" value="MTPAP-like_central"/>
    <property type="match status" value="1"/>
</dbReference>
<keyword evidence="3" id="KW-0479">Metal-binding</keyword>
<reference evidence="8 9" key="1">
    <citation type="journal article" date="2023" name="Res Sq">
        <title>Genomic and morphological characterization of Knufia obscura isolated from the Mars 2020 spacecraft assembly facility.</title>
        <authorList>
            <person name="Chander A.M."/>
            <person name="Teixeira M.M."/>
            <person name="Singh N.K."/>
            <person name="Williams M.P."/>
            <person name="Parker C.W."/>
            <person name="Leo P."/>
            <person name="Stajich J.E."/>
            <person name="Torok T."/>
            <person name="Tighe S."/>
            <person name="Mason C.E."/>
            <person name="Venkateswaran K."/>
        </authorList>
    </citation>
    <scope>NUCLEOTIDE SEQUENCE [LARGE SCALE GENOMIC DNA]</scope>
    <source>
        <strain evidence="8 9">CCFEE 5817</strain>
    </source>
</reference>
<dbReference type="InterPro" id="IPR043519">
    <property type="entry name" value="NT_sf"/>
</dbReference>
<keyword evidence="4" id="KW-0460">Magnesium</keyword>
<evidence type="ECO:0000313" key="9">
    <source>
        <dbReference type="Proteomes" id="UP001334248"/>
    </source>
</evidence>
<dbReference type="CDD" id="cd05402">
    <property type="entry name" value="NT_PAP_TUTase"/>
    <property type="match status" value="1"/>
</dbReference>
<evidence type="ECO:0000313" key="8">
    <source>
        <dbReference type="EMBL" id="KAK5939778.1"/>
    </source>
</evidence>
<comment type="caution">
    <text evidence="8">The sequence shown here is derived from an EMBL/GenBank/DDBJ whole genome shotgun (WGS) entry which is preliminary data.</text>
</comment>
<dbReference type="EMBL" id="JAVHJV010000010">
    <property type="protein sequence ID" value="KAK5939778.1"/>
    <property type="molecule type" value="Genomic_DNA"/>
</dbReference>
<evidence type="ECO:0000256" key="4">
    <source>
        <dbReference type="ARBA" id="ARBA00022842"/>
    </source>
</evidence>
<dbReference type="Gene3D" id="1.10.1410.10">
    <property type="match status" value="1"/>
</dbReference>
<gene>
    <name evidence="8" type="ORF">PMZ80_008160</name>
</gene>
<name>A0ABR0RGM1_9EURO</name>
<feature type="region of interest" description="Disordered" evidence="5">
    <location>
        <begin position="55"/>
        <end position="138"/>
    </location>
</feature>
<evidence type="ECO:0000256" key="3">
    <source>
        <dbReference type="ARBA" id="ARBA00022723"/>
    </source>
</evidence>